<dbReference type="InterPro" id="IPR004358">
    <property type="entry name" value="Sig_transdc_His_kin-like_C"/>
</dbReference>
<comment type="caution">
    <text evidence="10">The sequence shown here is derived from an EMBL/GenBank/DDBJ whole genome shotgun (WGS) entry which is preliminary data.</text>
</comment>
<keyword evidence="7" id="KW-0812">Transmembrane</keyword>
<sequence length="596" mass="63688">MSAQTTFRYHRYHYLVGQFVSMQVAAVTGLVSLGYLAFGGYLLSRYEGIGVRSLSLFLGLWGGNFLSAAVVIFAFSSFGITNGAQLTQLGSQVPPTLQPLLISVDFLAGLFTVSGIFVWLWFVLQYTQRIGRREKIAIGGLGGGTFLISAANGLTGAAAAFGVIALQPTFRTSIHQFATVFEVLGTSVAIGVGIALLYTTATRHHPFRGRSVIGLSLAVVFPWLVGYLYQFGLVTEFASVSALRASALTLGLGGLWLTVTRDDLFEQLPASRTIGRKTAFDASDTAIVVVNNAGNVSDLNSAAQALFGAAELDSIGAPLDSLLPETVDGDALRQAEPITFELPAGNTVVEAAMTTATDDSGQVIGETIVFTDITDERRRQQRIQVLNRVLRHNLRNDLNIAQGYVDVMLDIDDGVEQYQDKIDAIFENLVTMGDKAQRTETVLAANPLSTDSTALSELIDNAIDSIDADIDSIPTTVTVPDGMAVRINPVVLQSIIEELLSNAVRHSGCSEITISYDAEETTLVVADDGSGLPSHEIAVLDNAEETDLEHGSGLGLWLIKWGTDSFGGTATFDTDATGTRVRVEIPPDLVEEPSPT</sequence>
<comment type="catalytic activity">
    <reaction evidence="1">
        <text>ATP + protein L-histidine = ADP + protein N-phospho-L-histidine.</text>
        <dbReference type="EC" id="2.7.13.3"/>
    </reaction>
</comment>
<keyword evidence="5" id="KW-0418">Kinase</keyword>
<evidence type="ECO:0000256" key="1">
    <source>
        <dbReference type="ARBA" id="ARBA00000085"/>
    </source>
</evidence>
<dbReference type="EMBL" id="QKNY01000018">
    <property type="protein sequence ID" value="RJX42354.1"/>
    <property type="molecule type" value="Genomic_DNA"/>
</dbReference>
<feature type="transmembrane region" description="Helical" evidence="7">
    <location>
        <begin position="20"/>
        <end position="44"/>
    </location>
</feature>
<feature type="transmembrane region" description="Helical" evidence="7">
    <location>
        <begin position="177"/>
        <end position="199"/>
    </location>
</feature>
<keyword evidence="7" id="KW-1133">Transmembrane helix</keyword>
<feature type="domain" description="Histidine kinase" evidence="8">
    <location>
        <begin position="389"/>
        <end position="589"/>
    </location>
</feature>
<accession>A0A3A6PK20</accession>
<dbReference type="GO" id="GO:0005524">
    <property type="term" value="F:ATP binding"/>
    <property type="evidence" value="ECO:0007669"/>
    <property type="project" value="UniProtKB-KW"/>
</dbReference>
<dbReference type="InterPro" id="IPR003594">
    <property type="entry name" value="HATPase_dom"/>
</dbReference>
<evidence type="ECO:0000259" key="8">
    <source>
        <dbReference type="PROSITE" id="PS50109"/>
    </source>
</evidence>
<dbReference type="Proteomes" id="UP000276588">
    <property type="component" value="Unassembled WGS sequence"/>
</dbReference>
<evidence type="ECO:0000313" key="11">
    <source>
        <dbReference type="Proteomes" id="UP000276588"/>
    </source>
</evidence>
<evidence type="ECO:0000256" key="4">
    <source>
        <dbReference type="ARBA" id="ARBA00022741"/>
    </source>
</evidence>
<evidence type="ECO:0000256" key="5">
    <source>
        <dbReference type="ARBA" id="ARBA00022777"/>
    </source>
</evidence>
<dbReference type="AlphaFoldDB" id="A0A3A6PK20"/>
<dbReference type="SUPFAM" id="SSF55785">
    <property type="entry name" value="PYP-like sensor domain (PAS domain)"/>
    <property type="match status" value="1"/>
</dbReference>
<dbReference type="Gene3D" id="3.30.450.20">
    <property type="entry name" value="PAS domain"/>
    <property type="match status" value="1"/>
</dbReference>
<dbReference type="PRINTS" id="PR00344">
    <property type="entry name" value="BCTRLSENSOR"/>
</dbReference>
<evidence type="ECO:0000256" key="6">
    <source>
        <dbReference type="ARBA" id="ARBA00022840"/>
    </source>
</evidence>
<evidence type="ECO:0000256" key="7">
    <source>
        <dbReference type="SAM" id="Phobius"/>
    </source>
</evidence>
<organism evidence="10 11">
    <name type="scientific">Halonotius aquaticus</name>
    <dbReference type="NCBI Taxonomy" id="2216978"/>
    <lineage>
        <taxon>Archaea</taxon>
        <taxon>Methanobacteriati</taxon>
        <taxon>Methanobacteriota</taxon>
        <taxon>Stenosarchaea group</taxon>
        <taxon>Halobacteria</taxon>
        <taxon>Halobacteriales</taxon>
        <taxon>Haloferacaceae</taxon>
        <taxon>Halonotius</taxon>
    </lineage>
</organism>
<dbReference type="SMART" id="SM00387">
    <property type="entry name" value="HATPase_c"/>
    <property type="match status" value="1"/>
</dbReference>
<dbReference type="InterPro" id="IPR050980">
    <property type="entry name" value="2C_sensor_his_kinase"/>
</dbReference>
<keyword evidence="7" id="KW-0472">Membrane</keyword>
<feature type="transmembrane region" description="Helical" evidence="7">
    <location>
        <begin position="136"/>
        <end position="165"/>
    </location>
</feature>
<keyword evidence="6" id="KW-0067">ATP-binding</keyword>
<feature type="domain" description="PAS" evidence="9">
    <location>
        <begin position="277"/>
        <end position="325"/>
    </location>
</feature>
<name>A0A3A6PK20_9EURY</name>
<evidence type="ECO:0000259" key="9">
    <source>
        <dbReference type="PROSITE" id="PS50112"/>
    </source>
</evidence>
<dbReference type="Pfam" id="PF02518">
    <property type="entry name" value="HATPase_c"/>
    <property type="match status" value="1"/>
</dbReference>
<dbReference type="InterPro" id="IPR035965">
    <property type="entry name" value="PAS-like_dom_sf"/>
</dbReference>
<evidence type="ECO:0000313" key="10">
    <source>
        <dbReference type="EMBL" id="RJX42354.1"/>
    </source>
</evidence>
<dbReference type="Pfam" id="PF08448">
    <property type="entry name" value="PAS_4"/>
    <property type="match status" value="1"/>
</dbReference>
<dbReference type="InterPro" id="IPR013656">
    <property type="entry name" value="PAS_4"/>
</dbReference>
<dbReference type="PROSITE" id="PS50112">
    <property type="entry name" value="PAS"/>
    <property type="match status" value="1"/>
</dbReference>
<feature type="transmembrane region" description="Helical" evidence="7">
    <location>
        <begin position="56"/>
        <end position="80"/>
    </location>
</feature>
<feature type="transmembrane region" description="Helical" evidence="7">
    <location>
        <begin position="100"/>
        <end position="124"/>
    </location>
</feature>
<reference evidence="10 11" key="1">
    <citation type="submission" date="2018-06" db="EMBL/GenBank/DDBJ databases">
        <title>Halonotius sp. F13-13 a new haloarchaeeon isolated from a solar saltern from Isla Cristina, Huelva, Spain.</title>
        <authorList>
            <person name="Duran-Viseras A."/>
            <person name="Sanchez-Porro C."/>
            <person name="Ventosa A."/>
        </authorList>
    </citation>
    <scope>NUCLEOTIDE SEQUENCE [LARGE SCALE GENOMIC DNA]</scope>
    <source>
        <strain evidence="10 11">F13-13</strain>
    </source>
</reference>
<dbReference type="CDD" id="cd00130">
    <property type="entry name" value="PAS"/>
    <property type="match status" value="1"/>
</dbReference>
<dbReference type="PROSITE" id="PS50109">
    <property type="entry name" value="HIS_KIN"/>
    <property type="match status" value="1"/>
</dbReference>
<dbReference type="Gene3D" id="3.30.565.10">
    <property type="entry name" value="Histidine kinase-like ATPase, C-terminal domain"/>
    <property type="match status" value="1"/>
</dbReference>
<gene>
    <name evidence="10" type="ORF">DM826_11995</name>
</gene>
<dbReference type="InterPro" id="IPR005467">
    <property type="entry name" value="His_kinase_dom"/>
</dbReference>
<dbReference type="CDD" id="cd16917">
    <property type="entry name" value="HATPase_UhpB-NarQ-NarX-like"/>
    <property type="match status" value="1"/>
</dbReference>
<dbReference type="GO" id="GO:0004673">
    <property type="term" value="F:protein histidine kinase activity"/>
    <property type="evidence" value="ECO:0007669"/>
    <property type="project" value="UniProtKB-EC"/>
</dbReference>
<dbReference type="SUPFAM" id="SSF55874">
    <property type="entry name" value="ATPase domain of HSP90 chaperone/DNA topoisomerase II/histidine kinase"/>
    <property type="match status" value="1"/>
</dbReference>
<protein>
    <recommendedName>
        <fullName evidence="2">histidine kinase</fullName>
        <ecNumber evidence="2">2.7.13.3</ecNumber>
    </recommendedName>
</protein>
<keyword evidence="3" id="KW-0808">Transferase</keyword>
<dbReference type="InterPro" id="IPR036890">
    <property type="entry name" value="HATPase_C_sf"/>
</dbReference>
<keyword evidence="4" id="KW-0547">Nucleotide-binding</keyword>
<feature type="transmembrane region" description="Helical" evidence="7">
    <location>
        <begin position="211"/>
        <end position="229"/>
    </location>
</feature>
<dbReference type="InterPro" id="IPR000014">
    <property type="entry name" value="PAS"/>
</dbReference>
<evidence type="ECO:0000256" key="3">
    <source>
        <dbReference type="ARBA" id="ARBA00022679"/>
    </source>
</evidence>
<dbReference type="PANTHER" id="PTHR44936:SF10">
    <property type="entry name" value="SENSOR PROTEIN RSTB"/>
    <property type="match status" value="1"/>
</dbReference>
<evidence type="ECO:0000256" key="2">
    <source>
        <dbReference type="ARBA" id="ARBA00012438"/>
    </source>
</evidence>
<dbReference type="EC" id="2.7.13.3" evidence="2"/>
<dbReference type="PANTHER" id="PTHR44936">
    <property type="entry name" value="SENSOR PROTEIN CREC"/>
    <property type="match status" value="1"/>
</dbReference>
<proteinExistence type="predicted"/>
<keyword evidence="11" id="KW-1185">Reference proteome</keyword>